<proteinExistence type="predicted"/>
<evidence type="ECO:0000259" key="2">
    <source>
        <dbReference type="Pfam" id="PF13635"/>
    </source>
</evidence>
<accession>A0A6I6JXH2</accession>
<feature type="domain" description="AAA" evidence="1">
    <location>
        <begin position="18"/>
        <end position="137"/>
    </location>
</feature>
<gene>
    <name evidence="3" type="ORF">GM418_30630</name>
</gene>
<dbReference type="Gene3D" id="3.40.50.300">
    <property type="entry name" value="P-loop containing nucleotide triphosphate hydrolases"/>
    <property type="match status" value="1"/>
</dbReference>
<evidence type="ECO:0000259" key="1">
    <source>
        <dbReference type="Pfam" id="PF13173"/>
    </source>
</evidence>
<dbReference type="CDD" id="cd00882">
    <property type="entry name" value="Ras_like_GTPase"/>
    <property type="match status" value="1"/>
</dbReference>
<dbReference type="AlphaFoldDB" id="A0A6I6JXH2"/>
<dbReference type="KEGG" id="mcos:GM418_30630"/>
<feature type="domain" description="DUF4143" evidence="2">
    <location>
        <begin position="183"/>
        <end position="338"/>
    </location>
</feature>
<sequence length="373" mass="43620">MYSRYLSDIIKKRIGSGKAIIVIGPRQVGKTTLIESILEKEDYLLLDGDDPKTRTLLTEPNTEQIRTILGKYKFVFIDEAQRIEGIGLTMKIITDRFKDVQLFTSGSSSFDLTNKINEPLTGRKWEYQLFPISWEEYENHHGFLYSEQQLENRLLYGLYPDVLNNAGDEINILRNLVNSYLYRDILSYSDIRKPEILDKLVQALALQVGSEVNYSELAQIVNVDKNTISKYIDILQKGYIVFKLGSFSRNVRNEIKTSKKIYFYDNGIRNMIIGNFDPISLRTDKGALWENFLISERIKQIEYKQSLARTYFWRTKQQQEVDFVEDNGGKITGFEFKWMNKKNAKLPKTFTENYNADSKVIDKENFREFIKIN</sequence>
<protein>
    <submittedName>
        <fullName evidence="3">AAA family ATPase</fullName>
    </submittedName>
</protein>
<dbReference type="EMBL" id="CP046401">
    <property type="protein sequence ID" value="QGY47856.1"/>
    <property type="molecule type" value="Genomic_DNA"/>
</dbReference>
<keyword evidence="4" id="KW-1185">Reference proteome</keyword>
<name>A0A6I6JXH2_9BACT</name>
<evidence type="ECO:0000313" key="3">
    <source>
        <dbReference type="EMBL" id="QGY47856.1"/>
    </source>
</evidence>
<organism evidence="3 4">
    <name type="scientific">Maribellus comscasis</name>
    <dbReference type="NCBI Taxonomy" id="2681766"/>
    <lineage>
        <taxon>Bacteria</taxon>
        <taxon>Pseudomonadati</taxon>
        <taxon>Bacteroidota</taxon>
        <taxon>Bacteroidia</taxon>
        <taxon>Marinilabiliales</taxon>
        <taxon>Prolixibacteraceae</taxon>
        <taxon>Maribellus</taxon>
    </lineage>
</organism>
<dbReference type="PANTHER" id="PTHR43566:SF1">
    <property type="entry name" value="AAA+ ATPASE DOMAIN-CONTAINING PROTEIN"/>
    <property type="match status" value="1"/>
</dbReference>
<dbReference type="InterPro" id="IPR027417">
    <property type="entry name" value="P-loop_NTPase"/>
</dbReference>
<dbReference type="PANTHER" id="PTHR43566">
    <property type="entry name" value="CONSERVED PROTEIN"/>
    <property type="match status" value="1"/>
</dbReference>
<dbReference type="RefSeq" id="WP_158872115.1">
    <property type="nucleotide sequence ID" value="NZ_CP046401.1"/>
</dbReference>
<dbReference type="Pfam" id="PF13635">
    <property type="entry name" value="DUF4143"/>
    <property type="match status" value="1"/>
</dbReference>
<dbReference type="InterPro" id="IPR041682">
    <property type="entry name" value="AAA_14"/>
</dbReference>
<reference evidence="3 4" key="1">
    <citation type="submission" date="2019-11" db="EMBL/GenBank/DDBJ databases">
        <authorList>
            <person name="Zheng R.K."/>
            <person name="Sun C.M."/>
        </authorList>
    </citation>
    <scope>NUCLEOTIDE SEQUENCE [LARGE SCALE GENOMIC DNA]</scope>
    <source>
        <strain evidence="3 4">WC007</strain>
    </source>
</reference>
<dbReference type="Proteomes" id="UP000428260">
    <property type="component" value="Chromosome"/>
</dbReference>
<dbReference type="Pfam" id="PF13173">
    <property type="entry name" value="AAA_14"/>
    <property type="match status" value="1"/>
</dbReference>
<evidence type="ECO:0000313" key="4">
    <source>
        <dbReference type="Proteomes" id="UP000428260"/>
    </source>
</evidence>
<dbReference type="InterPro" id="IPR025420">
    <property type="entry name" value="DUF4143"/>
</dbReference>
<dbReference type="SUPFAM" id="SSF52540">
    <property type="entry name" value="P-loop containing nucleoside triphosphate hydrolases"/>
    <property type="match status" value="1"/>
</dbReference>